<evidence type="ECO:0000256" key="8">
    <source>
        <dbReference type="SAM" id="MobiDB-lite"/>
    </source>
</evidence>
<dbReference type="FunFam" id="1.10.510.10:FF:000481">
    <property type="entry name" value="Asator, isoform D"/>
    <property type="match status" value="1"/>
</dbReference>
<keyword evidence="5 7" id="KW-0067">ATP-binding</keyword>
<dbReference type="CDD" id="cd14017">
    <property type="entry name" value="STKc_TTBK"/>
    <property type="match status" value="1"/>
</dbReference>
<evidence type="ECO:0000259" key="9">
    <source>
        <dbReference type="PROSITE" id="PS50011"/>
    </source>
</evidence>
<feature type="domain" description="Protein kinase" evidence="9">
    <location>
        <begin position="20"/>
        <end position="305"/>
    </location>
</feature>
<evidence type="ECO:0000256" key="4">
    <source>
        <dbReference type="ARBA" id="ARBA00022777"/>
    </source>
</evidence>
<evidence type="ECO:0000256" key="2">
    <source>
        <dbReference type="ARBA" id="ARBA00022679"/>
    </source>
</evidence>
<dbReference type="PANTHER" id="PTHR11909">
    <property type="entry name" value="CASEIN KINASE-RELATED"/>
    <property type="match status" value="1"/>
</dbReference>
<dbReference type="SUPFAM" id="SSF56112">
    <property type="entry name" value="Protein kinase-like (PK-like)"/>
    <property type="match status" value="1"/>
</dbReference>
<dbReference type="FunFam" id="3.30.200.20:FF:000358">
    <property type="entry name" value="Tau tubulin kinase 2b"/>
    <property type="match status" value="1"/>
</dbReference>
<evidence type="ECO:0000313" key="10">
    <source>
        <dbReference type="EMBL" id="KFD72756.1"/>
    </source>
</evidence>
<dbReference type="GO" id="GO:0004674">
    <property type="term" value="F:protein serine/threonine kinase activity"/>
    <property type="evidence" value="ECO:0007669"/>
    <property type="project" value="UniProtKB-KW"/>
</dbReference>
<feature type="region of interest" description="Disordered" evidence="8">
    <location>
        <begin position="371"/>
        <end position="394"/>
    </location>
</feature>
<feature type="binding site" evidence="7">
    <location>
        <position position="50"/>
    </location>
    <ligand>
        <name>ATP</name>
        <dbReference type="ChEBI" id="CHEBI:30616"/>
    </ligand>
</feature>
<dbReference type="Gene3D" id="1.10.510.10">
    <property type="entry name" value="Transferase(Phosphotransferase) domain 1"/>
    <property type="match status" value="2"/>
</dbReference>
<gene>
    <name evidence="10" type="ORF">M514_01879</name>
</gene>
<dbReference type="PROSITE" id="PS00107">
    <property type="entry name" value="PROTEIN_KINASE_ATP"/>
    <property type="match status" value="1"/>
</dbReference>
<keyword evidence="1" id="KW-0723">Serine/threonine-protein kinase</keyword>
<dbReference type="EMBL" id="KL367476">
    <property type="protein sequence ID" value="KFD72756.1"/>
    <property type="molecule type" value="Genomic_DNA"/>
</dbReference>
<keyword evidence="4" id="KW-0418">Kinase</keyword>
<evidence type="ECO:0000256" key="5">
    <source>
        <dbReference type="ARBA" id="ARBA00022840"/>
    </source>
</evidence>
<reference evidence="10" key="1">
    <citation type="journal article" date="2014" name="Nat. Genet.">
        <title>Genome and transcriptome of the porcine whipworm Trichuris suis.</title>
        <authorList>
            <person name="Jex A.R."/>
            <person name="Nejsum P."/>
            <person name="Schwarz E.M."/>
            <person name="Hu L."/>
            <person name="Young N.D."/>
            <person name="Hall R.S."/>
            <person name="Korhonen P.K."/>
            <person name="Liao S."/>
            <person name="Thamsborg S."/>
            <person name="Xia J."/>
            <person name="Xu P."/>
            <person name="Wang S."/>
            <person name="Scheerlinck J.P."/>
            <person name="Hofmann A."/>
            <person name="Sternberg P.W."/>
            <person name="Wang J."/>
            <person name="Gasser R.B."/>
        </authorList>
    </citation>
    <scope>NUCLEOTIDE SEQUENCE [LARGE SCALE GENOMIC DNA]</scope>
    <source>
        <strain evidence="10">DCEP-RM93F</strain>
    </source>
</reference>
<proteinExistence type="inferred from homology"/>
<dbReference type="PROSITE" id="PS50011">
    <property type="entry name" value="PROTEIN_KINASE_DOM"/>
    <property type="match status" value="1"/>
</dbReference>
<feature type="compositionally biased region" description="Basic and acidic residues" evidence="8">
    <location>
        <begin position="374"/>
        <end position="394"/>
    </location>
</feature>
<keyword evidence="3 7" id="KW-0547">Nucleotide-binding</keyword>
<keyword evidence="2" id="KW-0808">Transferase</keyword>
<evidence type="ECO:0000256" key="6">
    <source>
        <dbReference type="ARBA" id="ARBA00061588"/>
    </source>
</evidence>
<dbReference type="AlphaFoldDB" id="A0A085NTG0"/>
<dbReference type="InterPro" id="IPR047916">
    <property type="entry name" value="TTBK_Asator-like_STKc"/>
</dbReference>
<accession>A0A085NTG0</accession>
<protein>
    <recommendedName>
        <fullName evidence="9">Protein kinase domain-containing protein</fullName>
    </recommendedName>
</protein>
<evidence type="ECO:0000256" key="1">
    <source>
        <dbReference type="ARBA" id="ARBA00022527"/>
    </source>
</evidence>
<feature type="compositionally biased region" description="Basic and acidic residues" evidence="8">
    <location>
        <begin position="592"/>
        <end position="608"/>
    </location>
</feature>
<dbReference type="InterPro" id="IPR017441">
    <property type="entry name" value="Protein_kinase_ATP_BS"/>
</dbReference>
<sequence>MTSSSEGDMLLPGQVIRGHWKIACKIGGGGFGEIYEALDCQNNNEQVAVKVESSKASKQVLKMEVAVLRRLQAGKKHACRFFGCGRNEKFNYLVMSLQGRNLADLRRETPRQCFSISTGVRLALQVLKAIEDIHSVGFLHRDIKPNRNSLHLSAQTRSAYKEHSESNFAIGRTQATSRIVFMLDYGLARQFLNPKGELRSPRSAAGFRGTVRYASLTAHENKEMGRHDDLWSLFYMIVEFLHGSLPWRKVKDKEEVGRLKHELGTVHLTEGLPSELRDFSCHLERLGYGDTPDYEYLSGCLRRIIGRCKVGLDDPYDWEIAASERSISASVPMATISRKVGLYHRPLAAKESAPALNGDVFVSAKLKAGQLEPSDSRDKQKHADKSGAAEREVDACLLRKAPSGSAGRGILGRASSDVTRGEFFRHLQVETSVENGQPMEHTSDQEVNVEFNMPLPSRMSGDRAKSLANVQAAGALHDMENGSKVPQEMIPRASSTPRMLRVFWLVVKPHFRFHLKLWCTFFSRKKSSKSRPPMSTEMTCTQFAVAEDDAVSAHVKGGGTGAITLVSRWQASFDESVEENEADGEPMPVESYAEKLSDRKSVRKEVTAAKEPAGVQGSTKRLHPAGSSVQRVSPPPRSNVKVATEKEVANVPKKSGPTEGTSTGRVVFSLGPESAKGDEDRTALAESRASPPRANGSVKTGSNSFIGQLRTIRSNLHEMLTPKVCSSEDEAKGIAKRTTANTPPVALPTVKETTATPSVAPASALSADREARRLRRYRRRSDCESFRELVQKMENLSRGSTGNSPFSYGANQTYFTSGAVIVPPCHRKKSIEQPPPSSTGSPVALLSLRSRTVDKQIDTPSFKTDRKPYSIGHGQTFVSQRRNKYETPAFQLPSA</sequence>
<evidence type="ECO:0000256" key="3">
    <source>
        <dbReference type="ARBA" id="ARBA00022741"/>
    </source>
</evidence>
<organism evidence="10">
    <name type="scientific">Trichuris suis</name>
    <name type="common">pig whipworm</name>
    <dbReference type="NCBI Taxonomy" id="68888"/>
    <lineage>
        <taxon>Eukaryota</taxon>
        <taxon>Metazoa</taxon>
        <taxon>Ecdysozoa</taxon>
        <taxon>Nematoda</taxon>
        <taxon>Enoplea</taxon>
        <taxon>Dorylaimia</taxon>
        <taxon>Trichinellida</taxon>
        <taxon>Trichuridae</taxon>
        <taxon>Trichuris</taxon>
    </lineage>
</organism>
<dbReference type="InterPro" id="IPR011009">
    <property type="entry name" value="Kinase-like_dom_sf"/>
</dbReference>
<dbReference type="GO" id="GO:0015630">
    <property type="term" value="C:microtubule cytoskeleton"/>
    <property type="evidence" value="ECO:0007669"/>
    <property type="project" value="UniProtKB-ARBA"/>
</dbReference>
<evidence type="ECO:0000256" key="7">
    <source>
        <dbReference type="PROSITE-ProRule" id="PRU10141"/>
    </source>
</evidence>
<dbReference type="Proteomes" id="UP000030758">
    <property type="component" value="Unassembled WGS sequence"/>
</dbReference>
<name>A0A085NTG0_9BILA</name>
<dbReference type="Pfam" id="PF00069">
    <property type="entry name" value="Pkinase"/>
    <property type="match status" value="1"/>
</dbReference>
<dbReference type="InterPro" id="IPR050235">
    <property type="entry name" value="CK1_Ser-Thr_kinase"/>
</dbReference>
<dbReference type="GO" id="GO:0005524">
    <property type="term" value="F:ATP binding"/>
    <property type="evidence" value="ECO:0007669"/>
    <property type="project" value="UniProtKB-UniRule"/>
</dbReference>
<feature type="region of interest" description="Disordered" evidence="8">
    <location>
        <begin position="576"/>
        <end position="702"/>
    </location>
</feature>
<comment type="similarity">
    <text evidence="6">Belongs to the protein kinase superfamily. CK1 Ser/Thr protein kinase family.</text>
</comment>
<dbReference type="InterPro" id="IPR000719">
    <property type="entry name" value="Prot_kinase_dom"/>
</dbReference>